<gene>
    <name evidence="2" type="ORF">THF1A12_90091</name>
</gene>
<dbReference type="AlphaFoldDB" id="A0AAU9QY43"/>
<organism evidence="2 3">
    <name type="scientific">Vibrio jasicida</name>
    <dbReference type="NCBI Taxonomy" id="766224"/>
    <lineage>
        <taxon>Bacteria</taxon>
        <taxon>Pseudomonadati</taxon>
        <taxon>Pseudomonadota</taxon>
        <taxon>Gammaproteobacteria</taxon>
        <taxon>Vibrionales</taxon>
        <taxon>Vibrionaceae</taxon>
        <taxon>Vibrio</taxon>
    </lineage>
</organism>
<comment type="caution">
    <text evidence="2">The sequence shown here is derived from an EMBL/GenBank/DDBJ whole genome shotgun (WGS) entry which is preliminary data.</text>
</comment>
<evidence type="ECO:0000313" key="3">
    <source>
        <dbReference type="Proteomes" id="UP001295462"/>
    </source>
</evidence>
<feature type="region of interest" description="Disordered" evidence="1">
    <location>
        <begin position="390"/>
        <end position="540"/>
    </location>
</feature>
<dbReference type="EMBL" id="CAKMUD010000149">
    <property type="protein sequence ID" value="CAH1603987.1"/>
    <property type="molecule type" value="Genomic_DNA"/>
</dbReference>
<feature type="compositionally biased region" description="Acidic residues" evidence="1">
    <location>
        <begin position="434"/>
        <end position="462"/>
    </location>
</feature>
<feature type="compositionally biased region" description="Polar residues" evidence="1">
    <location>
        <begin position="531"/>
        <end position="540"/>
    </location>
</feature>
<dbReference type="Proteomes" id="UP001295462">
    <property type="component" value="Unassembled WGS sequence"/>
</dbReference>
<sequence length="540" mass="62647">MSKKQEFTSLMIRKSEEKLEQDESIGMEFRMFVNDESMTNLTPQEYASELMYFFQDANEIRPEILLNRDNDLSQAAFKDKAQYESFTDSLTKYQDDEQALIFNRRNGVSISDKLLDENAVMMYRSPLYEEERDEKRQEKSERVLDKAYENVQKLKDNGKYVMYSNGEQIISDVQLWDDEQPAFVPLRENPNFEPQPDPNNSVVLGAQGQEFDFLNLATALDDDLDIKEKNKQEVEEVVEELTPAELHAKKIAEKYLNGFDFDEKFMYQDNNRIGNVQTNWKGSVERIELGFEPSAEQVAASLIKLEPNYNISAYPITPRNSENFKEAMRMIRDDNAFDLNDITFKGMKKEERKHFEALLNEVMNEPRVSLGQSLENDDVEQEEKLKAERDLKQKQSDEIEQKQQQVSLGKSVEEITSVDEDDLNGKNIQKAFSDEDIDEQFSGEDLEFDDELNPDDVPDVPESDISYDHFYADVPETFDDELNPDDVPDEPEQSQRNSVSDNLEAERNELLDELSDETDVSNKPSSKKRNTNASRNSYQP</sequence>
<proteinExistence type="predicted"/>
<dbReference type="RefSeq" id="WP_409588151.1">
    <property type="nucleotide sequence ID" value="NZ_CAKMTZ010000002.1"/>
</dbReference>
<protein>
    <submittedName>
        <fullName evidence="2">Uncharacterized protein</fullName>
    </submittedName>
</protein>
<feature type="compositionally biased region" description="Basic and acidic residues" evidence="1">
    <location>
        <begin position="390"/>
        <end position="401"/>
    </location>
</feature>
<accession>A0AAU9QY43</accession>
<evidence type="ECO:0000313" key="2">
    <source>
        <dbReference type="EMBL" id="CAH1603987.1"/>
    </source>
</evidence>
<reference evidence="2" key="1">
    <citation type="submission" date="2022-01" db="EMBL/GenBank/DDBJ databases">
        <authorList>
            <person name="Lagorce A."/>
        </authorList>
    </citation>
    <scope>NUCLEOTIDE SEQUENCE</scope>
    <source>
        <strain evidence="2">Th15_F1_A12</strain>
    </source>
</reference>
<name>A0AAU9QY43_9VIBR</name>
<feature type="compositionally biased region" description="Acidic residues" evidence="1">
    <location>
        <begin position="476"/>
        <end position="492"/>
    </location>
</feature>
<evidence type="ECO:0000256" key="1">
    <source>
        <dbReference type="SAM" id="MobiDB-lite"/>
    </source>
</evidence>